<evidence type="ECO:0000313" key="6">
    <source>
        <dbReference type="EMBL" id="KVE26098.1"/>
    </source>
</evidence>
<feature type="compositionally biased region" description="Polar residues" evidence="5">
    <location>
        <begin position="393"/>
        <end position="409"/>
    </location>
</feature>
<evidence type="ECO:0000313" key="7">
    <source>
        <dbReference type="Proteomes" id="UP000062788"/>
    </source>
</evidence>
<dbReference type="AlphaFoldDB" id="A0A103E0H1"/>
<comment type="caution">
    <text evidence="6">The sequence shown here is derived from an EMBL/GenBank/DDBJ whole genome shotgun (WGS) entry which is preliminary data.</text>
</comment>
<reference evidence="6 7" key="1">
    <citation type="submission" date="2015-11" db="EMBL/GenBank/DDBJ databases">
        <title>Expanding the genomic diversity of Burkholderia species for the development of highly accurate diagnostics.</title>
        <authorList>
            <person name="Sahl J."/>
            <person name="Keim P."/>
            <person name="Wagner D."/>
        </authorList>
    </citation>
    <scope>NUCLEOTIDE SEQUENCE [LARGE SCALE GENOMIC DNA]</scope>
    <source>
        <strain evidence="6 7">TSV85</strain>
    </source>
</reference>
<evidence type="ECO:0000256" key="3">
    <source>
        <dbReference type="ARBA" id="ARBA00022829"/>
    </source>
</evidence>
<keyword evidence="4" id="KW-0131">Cell cycle</keyword>
<dbReference type="InterPro" id="IPR005234">
    <property type="entry name" value="ScpB_csome_segregation"/>
</dbReference>
<sequence>MNTQEAKIVLETALICAQEPLKLGDLRKLFVDSVSADTVRTLLEDLKQEWSGRGVELVGLASGWRFQSKPAMRTYLDRLHPEKPPKYSRAVLETLAIIAYRQPVTRGDIEEIRGVTVNTQVVKQLEDRGWIEVIGHRDVPGRPALYATTKQFLDDLGLAALDDLPALEEPAAHLEASLLAQQAIDFPDDDAQGGAIAEADEAMAPGGDAQSDIVGGAAGRADSAGPVESAGSDVSDDMVEDAAVADGSGAVPAGPAGAEDAGRPALGGESAASVETAVRGDGPANAQPVAGDGAAAHVEDEQTIAHDSASSSIEFAGGGAALLRAESAGAPADAPAHRGAAANEDGVAATDTANREVTAEPAVGRVKQEEDPGQIGGVRSDAGPVQAHVQQALDDSSGSLADAVRSSSEAAPGHAQQDGEAPRIDDAPDVEAPEQHRA</sequence>
<dbReference type="Proteomes" id="UP000062788">
    <property type="component" value="Unassembled WGS sequence"/>
</dbReference>
<feature type="region of interest" description="Disordered" evidence="5">
    <location>
        <begin position="327"/>
        <end position="438"/>
    </location>
</feature>
<evidence type="ECO:0000256" key="4">
    <source>
        <dbReference type="ARBA" id="ARBA00023306"/>
    </source>
</evidence>
<feature type="region of interest" description="Disordered" evidence="5">
    <location>
        <begin position="202"/>
        <end position="297"/>
    </location>
</feature>
<evidence type="ECO:0000256" key="2">
    <source>
        <dbReference type="ARBA" id="ARBA00022618"/>
    </source>
</evidence>
<evidence type="ECO:0000256" key="1">
    <source>
        <dbReference type="ARBA" id="ARBA00022490"/>
    </source>
</evidence>
<keyword evidence="7" id="KW-1185">Reference proteome</keyword>
<organism evidence="6 7">
    <name type="scientific">Burkholderia singularis</name>
    <dbReference type="NCBI Taxonomy" id="1503053"/>
    <lineage>
        <taxon>Bacteria</taxon>
        <taxon>Pseudomonadati</taxon>
        <taxon>Pseudomonadota</taxon>
        <taxon>Betaproteobacteria</taxon>
        <taxon>Burkholderiales</taxon>
        <taxon>Burkholderiaceae</taxon>
        <taxon>Burkholderia</taxon>
        <taxon>pseudomallei group</taxon>
    </lineage>
</organism>
<feature type="compositionally biased region" description="Low complexity" evidence="5">
    <location>
        <begin position="241"/>
        <end position="259"/>
    </location>
</feature>
<dbReference type="PANTHER" id="PTHR34298:SF2">
    <property type="entry name" value="SEGREGATION AND CONDENSATION PROTEIN B"/>
    <property type="match status" value="1"/>
</dbReference>
<feature type="compositionally biased region" description="Low complexity" evidence="5">
    <location>
        <begin position="327"/>
        <end position="342"/>
    </location>
</feature>
<dbReference type="Pfam" id="PF04079">
    <property type="entry name" value="SMC_ScpB"/>
    <property type="match status" value="1"/>
</dbReference>
<accession>A0A103E0H1</accession>
<dbReference type="OrthoDB" id="9806226at2"/>
<dbReference type="RefSeq" id="WP_059518528.1">
    <property type="nucleotide sequence ID" value="NZ_LOWA01000036.1"/>
</dbReference>
<dbReference type="Gene3D" id="1.10.10.10">
    <property type="entry name" value="Winged helix-like DNA-binding domain superfamily/Winged helix DNA-binding domain"/>
    <property type="match status" value="2"/>
</dbReference>
<dbReference type="EMBL" id="LOWA01000036">
    <property type="protein sequence ID" value="KVE26098.1"/>
    <property type="molecule type" value="Genomic_DNA"/>
</dbReference>
<dbReference type="SUPFAM" id="SSF46785">
    <property type="entry name" value="Winged helix' DNA-binding domain"/>
    <property type="match status" value="2"/>
</dbReference>
<dbReference type="InterPro" id="IPR036388">
    <property type="entry name" value="WH-like_DNA-bd_sf"/>
</dbReference>
<gene>
    <name evidence="6" type="ORF">WS67_17190</name>
</gene>
<keyword evidence="3" id="KW-0159">Chromosome partition</keyword>
<keyword evidence="2" id="KW-0132">Cell division</keyword>
<name>A0A103E0H1_9BURK</name>
<dbReference type="GO" id="GO:0051301">
    <property type="term" value="P:cell division"/>
    <property type="evidence" value="ECO:0007669"/>
    <property type="project" value="UniProtKB-KW"/>
</dbReference>
<evidence type="ECO:0000256" key="5">
    <source>
        <dbReference type="SAM" id="MobiDB-lite"/>
    </source>
</evidence>
<proteinExistence type="predicted"/>
<dbReference type="PANTHER" id="PTHR34298">
    <property type="entry name" value="SEGREGATION AND CONDENSATION PROTEIN B"/>
    <property type="match status" value="1"/>
</dbReference>
<dbReference type="GO" id="GO:0051304">
    <property type="term" value="P:chromosome separation"/>
    <property type="evidence" value="ECO:0007669"/>
    <property type="project" value="InterPro"/>
</dbReference>
<keyword evidence="1" id="KW-0963">Cytoplasm</keyword>
<dbReference type="NCBIfam" id="TIGR00281">
    <property type="entry name" value="SMC-Scp complex subunit ScpB"/>
    <property type="match status" value="1"/>
</dbReference>
<dbReference type="InterPro" id="IPR036390">
    <property type="entry name" value="WH_DNA-bd_sf"/>
</dbReference>
<protein>
    <submittedName>
        <fullName evidence="6">Segregation and condensation protein B</fullName>
    </submittedName>
</protein>